<evidence type="ECO:0000313" key="2">
    <source>
        <dbReference type="Proteomes" id="UP000322917"/>
    </source>
</evidence>
<protein>
    <submittedName>
        <fullName evidence="1">Uncharacterized protein</fullName>
    </submittedName>
</protein>
<sequence>MNTFVKMWCFMSDENGRKLKGIWNLMVNIEILEFYLKKCKNGNFFEVDE</sequence>
<dbReference type="AlphaFoldDB" id="A0A1M6EDR7"/>
<name>A0A1M6EDR7_9FIRM</name>
<organism evidence="1 2">
    <name type="scientific">Propionispora hippei DSM 15287</name>
    <dbReference type="NCBI Taxonomy" id="1123003"/>
    <lineage>
        <taxon>Bacteria</taxon>
        <taxon>Bacillati</taxon>
        <taxon>Bacillota</taxon>
        <taxon>Negativicutes</taxon>
        <taxon>Selenomonadales</taxon>
        <taxon>Sporomusaceae</taxon>
        <taxon>Propionispora</taxon>
    </lineage>
</organism>
<evidence type="ECO:0000313" key="1">
    <source>
        <dbReference type="EMBL" id="SHI83571.1"/>
    </source>
</evidence>
<proteinExistence type="predicted"/>
<dbReference type="Proteomes" id="UP000322917">
    <property type="component" value="Unassembled WGS sequence"/>
</dbReference>
<keyword evidence="2" id="KW-1185">Reference proteome</keyword>
<reference evidence="1 2" key="1">
    <citation type="submission" date="2016-11" db="EMBL/GenBank/DDBJ databases">
        <authorList>
            <person name="Varghese N."/>
            <person name="Submissions S."/>
        </authorList>
    </citation>
    <scope>NUCLEOTIDE SEQUENCE [LARGE SCALE GENOMIC DNA]</scope>
    <source>
        <strain evidence="1 2">DSM 15287</strain>
    </source>
</reference>
<dbReference type="EMBL" id="FQZD01000008">
    <property type="protein sequence ID" value="SHI83571.1"/>
    <property type="molecule type" value="Genomic_DNA"/>
</dbReference>
<accession>A0A1M6EDR7</accession>
<gene>
    <name evidence="1" type="ORF">SAMN02745170_01160</name>
</gene>